<dbReference type="Proteomes" id="UP000078397">
    <property type="component" value="Unassembled WGS sequence"/>
</dbReference>
<reference evidence="7 8" key="1">
    <citation type="journal article" date="2016" name="PLoS Pathog.">
        <title>Biosynthesis of antibiotic leucinostatins in bio-control fungus Purpureocillium lilacinum and their inhibition on phytophthora revealed by genome mining.</title>
        <authorList>
            <person name="Wang G."/>
            <person name="Liu Z."/>
            <person name="Lin R."/>
            <person name="Li E."/>
            <person name="Mao Z."/>
            <person name="Ling J."/>
            <person name="Yang Y."/>
            <person name="Yin W.B."/>
            <person name="Xie B."/>
        </authorList>
    </citation>
    <scope>NUCLEOTIDE SEQUENCE [LARGE SCALE GENOMIC DNA]</scope>
    <source>
        <strain evidence="7">170</strain>
    </source>
</reference>
<evidence type="ECO:0000256" key="3">
    <source>
        <dbReference type="ARBA" id="ARBA00022643"/>
    </source>
</evidence>
<dbReference type="PANTHER" id="PTHR33798:SF5">
    <property type="entry name" value="FLAVIN REDUCTASE LIKE DOMAIN-CONTAINING PROTEIN"/>
    <property type="match status" value="1"/>
</dbReference>
<dbReference type="InterPro" id="IPR012349">
    <property type="entry name" value="Split_barrel_FMN-bd"/>
</dbReference>
<evidence type="ECO:0000256" key="4">
    <source>
        <dbReference type="ARBA" id="ARBA00038054"/>
    </source>
</evidence>
<dbReference type="OrthoDB" id="10250990at2759"/>
<keyword evidence="7" id="KW-0560">Oxidoreductase</keyword>
<feature type="domain" description="Flavin reductase like" evidence="6">
    <location>
        <begin position="70"/>
        <end position="228"/>
    </location>
</feature>
<dbReference type="Pfam" id="PF01613">
    <property type="entry name" value="Flavin_Reduct"/>
    <property type="match status" value="1"/>
</dbReference>
<dbReference type="InterPro" id="IPR002563">
    <property type="entry name" value="Flavin_Rdtase-like_dom"/>
</dbReference>
<dbReference type="KEGG" id="pchm:VFPPC_02557"/>
<organism evidence="7 8">
    <name type="scientific">Pochonia chlamydosporia 170</name>
    <dbReference type="NCBI Taxonomy" id="1380566"/>
    <lineage>
        <taxon>Eukaryota</taxon>
        <taxon>Fungi</taxon>
        <taxon>Dikarya</taxon>
        <taxon>Ascomycota</taxon>
        <taxon>Pezizomycotina</taxon>
        <taxon>Sordariomycetes</taxon>
        <taxon>Hypocreomycetidae</taxon>
        <taxon>Hypocreales</taxon>
        <taxon>Clavicipitaceae</taxon>
        <taxon>Pochonia</taxon>
    </lineage>
</organism>
<keyword evidence="3" id="KW-0288">FMN</keyword>
<dbReference type="GeneID" id="28846179"/>
<feature type="region of interest" description="Disordered" evidence="5">
    <location>
        <begin position="1"/>
        <end position="31"/>
    </location>
</feature>
<gene>
    <name evidence="7" type="ORF">VFPPC_02557</name>
</gene>
<dbReference type="EMBL" id="LSBJ02000002">
    <property type="protein sequence ID" value="OAQ70017.1"/>
    <property type="molecule type" value="Genomic_DNA"/>
</dbReference>
<evidence type="ECO:0000313" key="8">
    <source>
        <dbReference type="Proteomes" id="UP000078397"/>
    </source>
</evidence>
<protein>
    <submittedName>
        <fullName evidence="7">Nitrilotriacetate monooxygenase component B</fullName>
    </submittedName>
</protein>
<evidence type="ECO:0000256" key="5">
    <source>
        <dbReference type="SAM" id="MobiDB-lite"/>
    </source>
</evidence>
<dbReference type="RefSeq" id="XP_018146554.1">
    <property type="nucleotide sequence ID" value="XM_018282185.1"/>
</dbReference>
<dbReference type="PANTHER" id="PTHR33798">
    <property type="entry name" value="FLAVOPROTEIN OXYGENASE"/>
    <property type="match status" value="1"/>
</dbReference>
<dbReference type="Gene3D" id="2.30.110.10">
    <property type="entry name" value="Electron Transport, Fmn-binding Protein, Chain A"/>
    <property type="match status" value="1"/>
</dbReference>
<dbReference type="SMART" id="SM00903">
    <property type="entry name" value="Flavin_Reduct"/>
    <property type="match status" value="1"/>
</dbReference>
<evidence type="ECO:0000313" key="7">
    <source>
        <dbReference type="EMBL" id="OAQ70017.1"/>
    </source>
</evidence>
<dbReference type="GO" id="GO:0010181">
    <property type="term" value="F:FMN binding"/>
    <property type="evidence" value="ECO:0007669"/>
    <property type="project" value="InterPro"/>
</dbReference>
<accession>A0A179FXB7</accession>
<name>A0A179FXB7_METCM</name>
<comment type="similarity">
    <text evidence="4">Belongs to the flavoredoxin family.</text>
</comment>
<sequence>MSTPRPRHPDFKTVESSRPPPSPSFKYTQTPSPSWTFGSGANTPSSHTHIRIDPYAPNRSSLLNYKLLISSIVPRPIAFLSTLSPDGKPNLAPFSYFNMVHHDPPIFVVGFSSPVARAKDSLRNILATRECVINIISESFVEAANSTSVDAPYGISEWDVAGLTGLDCEVVKCKRVGEAVVSVEARLDMVKEWESRTSGDKTGTMVVLEGLRFWVREDAVNEEGSLVDPAVLRPIGRMGGITYSRVNEAFELPRPKFEEDVGGEEGLEKIKN</sequence>
<keyword evidence="8" id="KW-1185">Reference proteome</keyword>
<proteinExistence type="inferred from homology"/>
<evidence type="ECO:0000256" key="1">
    <source>
        <dbReference type="ARBA" id="ARBA00001917"/>
    </source>
</evidence>
<comment type="cofactor">
    <cofactor evidence="1">
        <name>FMN</name>
        <dbReference type="ChEBI" id="CHEBI:58210"/>
    </cofactor>
</comment>
<dbReference type="AlphaFoldDB" id="A0A179FXB7"/>
<evidence type="ECO:0000259" key="6">
    <source>
        <dbReference type="SMART" id="SM00903"/>
    </source>
</evidence>
<dbReference type="SUPFAM" id="SSF50475">
    <property type="entry name" value="FMN-binding split barrel"/>
    <property type="match status" value="1"/>
</dbReference>
<evidence type="ECO:0000256" key="2">
    <source>
        <dbReference type="ARBA" id="ARBA00022630"/>
    </source>
</evidence>
<comment type="caution">
    <text evidence="7">The sequence shown here is derived from an EMBL/GenBank/DDBJ whole genome shotgun (WGS) entry which is preliminary data.</text>
</comment>
<dbReference type="GO" id="GO:0004497">
    <property type="term" value="F:monooxygenase activity"/>
    <property type="evidence" value="ECO:0007669"/>
    <property type="project" value="UniProtKB-KW"/>
</dbReference>
<keyword evidence="2" id="KW-0285">Flavoprotein</keyword>
<keyword evidence="7" id="KW-0503">Monooxygenase</keyword>